<dbReference type="EMBL" id="VBSN01000073">
    <property type="protein sequence ID" value="KAA6431600.1"/>
    <property type="molecule type" value="Genomic_DNA"/>
</dbReference>
<dbReference type="AlphaFoldDB" id="A0A5M8Q9S4"/>
<evidence type="ECO:0000313" key="2">
    <source>
        <dbReference type="EMBL" id="KAA6431600.1"/>
    </source>
</evidence>
<dbReference type="OrthoDB" id="582675at2"/>
<reference evidence="2 3" key="1">
    <citation type="submission" date="2019-05" db="EMBL/GenBank/DDBJ databases">
        <authorList>
            <person name="Qu J.-H."/>
        </authorList>
    </citation>
    <scope>NUCLEOTIDE SEQUENCE [LARGE SCALE GENOMIC DNA]</scope>
    <source>
        <strain evidence="2 3">NS28</strain>
    </source>
</reference>
<evidence type="ECO:0000256" key="1">
    <source>
        <dbReference type="SAM" id="Phobius"/>
    </source>
</evidence>
<sequence>MNNDSVYYTEIQKFRQPWLWTLLLFSLFVVLYRGHGGIWVVAGVSVFLWFLQLETVISEQGISYRWLPFQRSRRLIKWQEMEKVSVRRYAPLAEFGGWGIRFSWRGTAQTVSGNNGIEIRKKSKRRFLLIGTQMPGQVQQILMQNHLIVS</sequence>
<accession>A0A5M8Q9S4</accession>
<keyword evidence="3" id="KW-1185">Reference proteome</keyword>
<keyword evidence="1" id="KW-0472">Membrane</keyword>
<keyword evidence="1" id="KW-1133">Transmembrane helix</keyword>
<evidence type="ECO:0000313" key="3">
    <source>
        <dbReference type="Proteomes" id="UP000323994"/>
    </source>
</evidence>
<dbReference type="RefSeq" id="WP_139014728.1">
    <property type="nucleotide sequence ID" value="NZ_VBSN01000073.1"/>
</dbReference>
<comment type="caution">
    <text evidence="2">The sequence shown here is derived from an EMBL/GenBank/DDBJ whole genome shotgun (WGS) entry which is preliminary data.</text>
</comment>
<name>A0A5M8Q9S4_9BACT</name>
<protein>
    <submittedName>
        <fullName evidence="2">Uncharacterized protein</fullName>
    </submittedName>
</protein>
<feature type="transmembrane region" description="Helical" evidence="1">
    <location>
        <begin position="20"/>
        <end position="51"/>
    </location>
</feature>
<dbReference type="Proteomes" id="UP000323994">
    <property type="component" value="Unassembled WGS sequence"/>
</dbReference>
<organism evidence="2 3">
    <name type="scientific">Dyadobacter flavalbus</name>
    <dbReference type="NCBI Taxonomy" id="2579942"/>
    <lineage>
        <taxon>Bacteria</taxon>
        <taxon>Pseudomonadati</taxon>
        <taxon>Bacteroidota</taxon>
        <taxon>Cytophagia</taxon>
        <taxon>Cytophagales</taxon>
        <taxon>Spirosomataceae</taxon>
        <taxon>Dyadobacter</taxon>
    </lineage>
</organism>
<gene>
    <name evidence="2" type="ORF">FEM33_25175</name>
</gene>
<keyword evidence="1" id="KW-0812">Transmembrane</keyword>
<proteinExistence type="predicted"/>